<dbReference type="PIRSF" id="PIRSF000139">
    <property type="entry name" value="Glc_ox_4Fe-4S"/>
    <property type="match status" value="1"/>
</dbReference>
<sequence length="410" mass="46108">MKTNLINDFLQTPNGIEANRILRSCVHCGFCNATCPTYQLLGDELDGPRGRIYLIKQTLEGKIPSRQTQLHLDRCLTCRNCESTCPSGVNYSQLLNIGRAVVNGKVSRKLSQRLLQFSLRKLFLSRFIFSLLLKTGQLFKPVLPTELKQSIPNKQEKLNFKKKTHDRKILLIKGCVQPALKPQIDTAAKIIFDRLNIECIEPDATKCCGSLSHHLNAEDEAKTIIKKNINHWLNIIEQQSIEAICMTASGCGVAIKEYPQLFADDKNYADKAKKISALYKEPAEIIAIIIKTDQQALRRLTDNCHTTNQTIAFHPPCTLQHGMQHKNLIEPILEKIGFTLVPFNDSHLCCGSAGTYSMTQKKISQQLLSNKLHHINKAKPNIVATANIGCQLHLQSGTDMPVKHWLELLL</sequence>
<dbReference type="GO" id="GO:0051539">
    <property type="term" value="F:4 iron, 4 sulfur cluster binding"/>
    <property type="evidence" value="ECO:0007669"/>
    <property type="project" value="UniProtKB-KW"/>
</dbReference>
<accession>A0A3B0WUY0</accession>
<feature type="domain" description="4Fe-4S ferredoxin-type" evidence="6">
    <location>
        <begin position="66"/>
        <end position="89"/>
    </location>
</feature>
<evidence type="ECO:0000256" key="5">
    <source>
        <dbReference type="ARBA" id="ARBA00023014"/>
    </source>
</evidence>
<evidence type="ECO:0000259" key="6">
    <source>
        <dbReference type="PROSITE" id="PS51379"/>
    </source>
</evidence>
<dbReference type="InterPro" id="IPR012257">
    <property type="entry name" value="Glc_ox_4Fe-4S"/>
</dbReference>
<dbReference type="GO" id="GO:0046872">
    <property type="term" value="F:metal ion binding"/>
    <property type="evidence" value="ECO:0007669"/>
    <property type="project" value="UniProtKB-KW"/>
</dbReference>
<evidence type="ECO:0000313" key="7">
    <source>
        <dbReference type="EMBL" id="VAW52989.1"/>
    </source>
</evidence>
<keyword evidence="7" id="KW-0560">Oxidoreductase</keyword>
<keyword evidence="5" id="KW-0411">Iron-sulfur</keyword>
<organism evidence="7">
    <name type="scientific">hydrothermal vent metagenome</name>
    <dbReference type="NCBI Taxonomy" id="652676"/>
    <lineage>
        <taxon>unclassified sequences</taxon>
        <taxon>metagenomes</taxon>
        <taxon>ecological metagenomes</taxon>
    </lineage>
</organism>
<dbReference type="InterPro" id="IPR017896">
    <property type="entry name" value="4Fe4S_Fe-S-bd"/>
</dbReference>
<dbReference type="Pfam" id="PF02754">
    <property type="entry name" value="CCG"/>
    <property type="match status" value="2"/>
</dbReference>
<dbReference type="AlphaFoldDB" id="A0A3B0WUY0"/>
<dbReference type="InterPro" id="IPR009051">
    <property type="entry name" value="Helical_ferredxn"/>
</dbReference>
<dbReference type="SUPFAM" id="SSF46548">
    <property type="entry name" value="alpha-helical ferredoxin"/>
    <property type="match status" value="1"/>
</dbReference>
<name>A0A3B0WUY0_9ZZZZ</name>
<dbReference type="Gene3D" id="1.10.1060.10">
    <property type="entry name" value="Alpha-helical ferredoxin"/>
    <property type="match status" value="1"/>
</dbReference>
<proteinExistence type="predicted"/>
<dbReference type="PROSITE" id="PS00198">
    <property type="entry name" value="4FE4S_FER_1"/>
    <property type="match status" value="1"/>
</dbReference>
<dbReference type="Pfam" id="PF13183">
    <property type="entry name" value="Fer4_8"/>
    <property type="match status" value="1"/>
</dbReference>
<keyword evidence="2" id="KW-0479">Metal-binding</keyword>
<dbReference type="GO" id="GO:0019154">
    <property type="term" value="F:glycolate dehydrogenase activity"/>
    <property type="evidence" value="ECO:0007669"/>
    <property type="project" value="UniProtKB-EC"/>
</dbReference>
<evidence type="ECO:0000256" key="3">
    <source>
        <dbReference type="ARBA" id="ARBA00022737"/>
    </source>
</evidence>
<keyword evidence="1" id="KW-0004">4Fe-4S</keyword>
<keyword evidence="4" id="KW-0408">Iron</keyword>
<protein>
    <submittedName>
        <fullName evidence="7">Glycolate dehydrogenase, iron-sulfur subunit GlcF</fullName>
        <ecNumber evidence="7">1.1.99.14</ecNumber>
    </submittedName>
</protein>
<keyword evidence="3" id="KW-0677">Repeat</keyword>
<evidence type="ECO:0000256" key="2">
    <source>
        <dbReference type="ARBA" id="ARBA00022723"/>
    </source>
</evidence>
<dbReference type="NCBIfam" id="NF008434">
    <property type="entry name" value="PRK11274.1"/>
    <property type="match status" value="1"/>
</dbReference>
<gene>
    <name evidence="7" type="ORF">MNBD_GAMMA06-807</name>
</gene>
<evidence type="ECO:0000256" key="1">
    <source>
        <dbReference type="ARBA" id="ARBA00022485"/>
    </source>
</evidence>
<dbReference type="PROSITE" id="PS51379">
    <property type="entry name" value="4FE4S_FER_2"/>
    <property type="match status" value="2"/>
</dbReference>
<dbReference type="InterPro" id="IPR004017">
    <property type="entry name" value="Cys_rich_dom"/>
</dbReference>
<dbReference type="PANTHER" id="PTHR32479">
    <property type="entry name" value="GLYCOLATE OXIDASE IRON-SULFUR SUBUNIT"/>
    <property type="match status" value="1"/>
</dbReference>
<dbReference type="EMBL" id="UOFD01000056">
    <property type="protein sequence ID" value="VAW52989.1"/>
    <property type="molecule type" value="Genomic_DNA"/>
</dbReference>
<evidence type="ECO:0000256" key="4">
    <source>
        <dbReference type="ARBA" id="ARBA00023004"/>
    </source>
</evidence>
<reference evidence="7" key="1">
    <citation type="submission" date="2018-06" db="EMBL/GenBank/DDBJ databases">
        <authorList>
            <person name="Zhirakovskaya E."/>
        </authorList>
    </citation>
    <scope>NUCLEOTIDE SEQUENCE</scope>
</reference>
<feature type="domain" description="4Fe-4S ferredoxin-type" evidence="6">
    <location>
        <begin position="14"/>
        <end position="47"/>
    </location>
</feature>
<dbReference type="EC" id="1.1.99.14" evidence="7"/>
<dbReference type="PANTHER" id="PTHR32479:SF17">
    <property type="entry name" value="GLYCOLATE OXIDASE IRON-SULFUR SUBUNIT"/>
    <property type="match status" value="1"/>
</dbReference>
<dbReference type="InterPro" id="IPR017900">
    <property type="entry name" value="4Fe4S_Fe_S_CS"/>
</dbReference>